<evidence type="ECO:0000256" key="6">
    <source>
        <dbReference type="ARBA" id="ARBA00023136"/>
    </source>
</evidence>
<evidence type="ECO:0000256" key="5">
    <source>
        <dbReference type="ARBA" id="ARBA00022989"/>
    </source>
</evidence>
<feature type="transmembrane region" description="Helical" evidence="7">
    <location>
        <begin position="157"/>
        <end position="179"/>
    </location>
</feature>
<keyword evidence="5 7" id="KW-1133">Transmembrane helix</keyword>
<evidence type="ECO:0000313" key="10">
    <source>
        <dbReference type="Proteomes" id="UP000633205"/>
    </source>
</evidence>
<dbReference type="Proteomes" id="UP000633205">
    <property type="component" value="Unassembled WGS sequence"/>
</dbReference>
<dbReference type="CDD" id="cd06261">
    <property type="entry name" value="TM_PBP2"/>
    <property type="match status" value="1"/>
</dbReference>
<keyword evidence="4 7" id="KW-0812">Transmembrane</keyword>
<evidence type="ECO:0000256" key="1">
    <source>
        <dbReference type="ARBA" id="ARBA00004651"/>
    </source>
</evidence>
<reference evidence="9" key="2">
    <citation type="submission" date="2020-09" db="EMBL/GenBank/DDBJ databases">
        <authorList>
            <person name="Sun Q."/>
            <person name="Zhou Y."/>
        </authorList>
    </citation>
    <scope>NUCLEOTIDE SEQUENCE</scope>
    <source>
        <strain evidence="9">CGMCC 1.15152</strain>
    </source>
</reference>
<evidence type="ECO:0000313" key="9">
    <source>
        <dbReference type="EMBL" id="GGD26725.1"/>
    </source>
</evidence>
<dbReference type="Gene3D" id="1.10.3720.10">
    <property type="entry name" value="MetI-like"/>
    <property type="match status" value="1"/>
</dbReference>
<keyword evidence="6 7" id="KW-0472">Membrane</keyword>
<accession>A0A917DCU1</accession>
<evidence type="ECO:0000256" key="3">
    <source>
        <dbReference type="ARBA" id="ARBA00022475"/>
    </source>
</evidence>
<comment type="caution">
    <text evidence="9">The sequence shown here is derived from an EMBL/GenBank/DDBJ whole genome shotgun (WGS) entry which is preliminary data.</text>
</comment>
<evidence type="ECO:0000256" key="2">
    <source>
        <dbReference type="ARBA" id="ARBA00022448"/>
    </source>
</evidence>
<proteinExistence type="inferred from homology"/>
<dbReference type="SUPFAM" id="SSF161098">
    <property type="entry name" value="MetI-like"/>
    <property type="match status" value="1"/>
</dbReference>
<reference evidence="9" key="1">
    <citation type="journal article" date="2014" name="Int. J. Syst. Evol. Microbiol.">
        <title>Complete genome sequence of Corynebacterium casei LMG S-19264T (=DSM 44701T), isolated from a smear-ripened cheese.</title>
        <authorList>
            <consortium name="US DOE Joint Genome Institute (JGI-PGF)"/>
            <person name="Walter F."/>
            <person name="Albersmeier A."/>
            <person name="Kalinowski J."/>
            <person name="Ruckert C."/>
        </authorList>
    </citation>
    <scope>NUCLEOTIDE SEQUENCE</scope>
    <source>
        <strain evidence="9">CGMCC 1.15152</strain>
    </source>
</reference>
<comment type="subcellular location">
    <subcellularLocation>
        <location evidence="1 7">Cell membrane</location>
        <topology evidence="1 7">Multi-pass membrane protein</topology>
    </subcellularLocation>
</comment>
<dbReference type="Pfam" id="PF00528">
    <property type="entry name" value="BPD_transp_1"/>
    <property type="match status" value="1"/>
</dbReference>
<dbReference type="GO" id="GO:0005886">
    <property type="term" value="C:plasma membrane"/>
    <property type="evidence" value="ECO:0007669"/>
    <property type="project" value="UniProtKB-SubCell"/>
</dbReference>
<keyword evidence="10" id="KW-1185">Reference proteome</keyword>
<dbReference type="PANTHER" id="PTHR32243">
    <property type="entry name" value="MALTOSE TRANSPORT SYSTEM PERMEASE-RELATED"/>
    <property type="match status" value="1"/>
</dbReference>
<dbReference type="EMBL" id="BMHO01000001">
    <property type="protein sequence ID" value="GGD26725.1"/>
    <property type="molecule type" value="Genomic_DNA"/>
</dbReference>
<feature type="transmembrane region" description="Helical" evidence="7">
    <location>
        <begin position="215"/>
        <end position="236"/>
    </location>
</feature>
<feature type="transmembrane region" description="Helical" evidence="7">
    <location>
        <begin position="80"/>
        <end position="101"/>
    </location>
</feature>
<evidence type="ECO:0000256" key="4">
    <source>
        <dbReference type="ARBA" id="ARBA00022692"/>
    </source>
</evidence>
<keyword evidence="2 7" id="KW-0813">Transport</keyword>
<evidence type="ECO:0000259" key="8">
    <source>
        <dbReference type="PROSITE" id="PS50928"/>
    </source>
</evidence>
<dbReference type="AlphaFoldDB" id="A0A917DCU1"/>
<evidence type="ECO:0000256" key="7">
    <source>
        <dbReference type="RuleBase" id="RU363032"/>
    </source>
</evidence>
<dbReference type="GO" id="GO:0055085">
    <property type="term" value="P:transmembrane transport"/>
    <property type="evidence" value="ECO:0007669"/>
    <property type="project" value="InterPro"/>
</dbReference>
<feature type="transmembrane region" description="Helical" evidence="7">
    <location>
        <begin position="51"/>
        <end position="73"/>
    </location>
</feature>
<organism evidence="9 10">
    <name type="scientific">Microbacterium faecale</name>
    <dbReference type="NCBI Taxonomy" id="1804630"/>
    <lineage>
        <taxon>Bacteria</taxon>
        <taxon>Bacillati</taxon>
        <taxon>Actinomycetota</taxon>
        <taxon>Actinomycetes</taxon>
        <taxon>Micrococcales</taxon>
        <taxon>Microbacteriaceae</taxon>
        <taxon>Microbacterium</taxon>
    </lineage>
</organism>
<comment type="similarity">
    <text evidence="7">Belongs to the binding-protein-dependent transport system permease family.</text>
</comment>
<dbReference type="InterPro" id="IPR050901">
    <property type="entry name" value="BP-dep_ABC_trans_perm"/>
</dbReference>
<dbReference type="InterPro" id="IPR000515">
    <property type="entry name" value="MetI-like"/>
</dbReference>
<dbReference type="PANTHER" id="PTHR32243:SF18">
    <property type="entry name" value="INNER MEMBRANE ABC TRANSPORTER PERMEASE PROTEIN YCJP"/>
    <property type="match status" value="1"/>
</dbReference>
<sequence length="250" mass="26942">MLFPFYWMVNSSFAPTGTTLTRSIIPLEPTFDGYIKAFSQQGKALATSATIAVSSVVLCLAISAPAAFAVAHFRLRGIRLILGFILITQMIPGIIVANSLYTLYNSWGLLNSIPGLVLANATTSIPFAVLVMSAYMQALPRELIEAARVDGASYFRAFVSIVLPVSKNAIMTAAIFTFMDAWGDFLFALTLTTTDDVRPVTLSLYNYISSDYIEWNAVMATATLASIPALAFLLFAQKYIAAGTSSGALK</sequence>
<dbReference type="InterPro" id="IPR035906">
    <property type="entry name" value="MetI-like_sf"/>
</dbReference>
<feature type="domain" description="ABC transmembrane type-1" evidence="8">
    <location>
        <begin position="45"/>
        <end position="236"/>
    </location>
</feature>
<dbReference type="PROSITE" id="PS50928">
    <property type="entry name" value="ABC_TM1"/>
    <property type="match status" value="1"/>
</dbReference>
<gene>
    <name evidence="9" type="ORF">GCM10010915_03440</name>
</gene>
<name>A0A917DCU1_9MICO</name>
<feature type="transmembrane region" description="Helical" evidence="7">
    <location>
        <begin position="113"/>
        <end position="136"/>
    </location>
</feature>
<keyword evidence="3" id="KW-1003">Cell membrane</keyword>
<protein>
    <submittedName>
        <fullName evidence="9">Sugar ABC transporter permease</fullName>
    </submittedName>
</protein>